<organism evidence="4 5">
    <name type="scientific">Naegleria fowleri</name>
    <name type="common">Brain eating amoeba</name>
    <dbReference type="NCBI Taxonomy" id="5763"/>
    <lineage>
        <taxon>Eukaryota</taxon>
        <taxon>Discoba</taxon>
        <taxon>Heterolobosea</taxon>
        <taxon>Tetramitia</taxon>
        <taxon>Eutetramitia</taxon>
        <taxon>Vahlkampfiidae</taxon>
        <taxon>Naegleria</taxon>
    </lineage>
</organism>
<feature type="region of interest" description="Disordered" evidence="3">
    <location>
        <begin position="1"/>
        <end position="50"/>
    </location>
</feature>
<evidence type="ECO:0000256" key="3">
    <source>
        <dbReference type="SAM" id="MobiDB-lite"/>
    </source>
</evidence>
<evidence type="ECO:0000313" key="5">
    <source>
        <dbReference type="Proteomes" id="UP000444721"/>
    </source>
</evidence>
<reference evidence="4 5" key="1">
    <citation type="journal article" date="2019" name="Sci. Rep.">
        <title>Nanopore sequencing improves the draft genome of the human pathogenic amoeba Naegleria fowleri.</title>
        <authorList>
            <person name="Liechti N."/>
            <person name="Schurch N."/>
            <person name="Bruggmann R."/>
            <person name="Wittwer M."/>
        </authorList>
    </citation>
    <scope>NUCLEOTIDE SEQUENCE [LARGE SCALE GENOMIC DNA]</scope>
    <source>
        <strain evidence="4 5">ATCC 30894</strain>
    </source>
</reference>
<dbReference type="GO" id="GO:0016020">
    <property type="term" value="C:membrane"/>
    <property type="evidence" value="ECO:0007669"/>
    <property type="project" value="TreeGrafter"/>
</dbReference>
<dbReference type="VEuPathDB" id="AmoebaDB:NF0059370"/>
<evidence type="ECO:0000313" key="4">
    <source>
        <dbReference type="EMBL" id="KAF0975818.1"/>
    </source>
</evidence>
<dbReference type="InterPro" id="IPR000648">
    <property type="entry name" value="Oxysterol-bd"/>
</dbReference>
<gene>
    <name evidence="4" type="ORF">FDP41_005145</name>
</gene>
<dbReference type="FunFam" id="1.10.287.2720:FF:000001">
    <property type="entry name" value="Oxysterol-binding OBPalpha"/>
    <property type="match status" value="1"/>
</dbReference>
<proteinExistence type="inferred from homology"/>
<dbReference type="PANTHER" id="PTHR10972">
    <property type="entry name" value="OXYSTEROL-BINDING PROTEIN-RELATED"/>
    <property type="match status" value="1"/>
</dbReference>
<accession>A0A6A5BNT2</accession>
<dbReference type="Pfam" id="PF01237">
    <property type="entry name" value="Oxysterol_BP"/>
    <property type="match status" value="1"/>
</dbReference>
<dbReference type="Proteomes" id="UP000444721">
    <property type="component" value="Unassembled WGS sequence"/>
</dbReference>
<dbReference type="SUPFAM" id="SSF144000">
    <property type="entry name" value="Oxysterol-binding protein-like"/>
    <property type="match status" value="1"/>
</dbReference>
<feature type="compositionally biased region" description="Low complexity" evidence="3">
    <location>
        <begin position="1"/>
        <end position="13"/>
    </location>
</feature>
<dbReference type="GO" id="GO:0032934">
    <property type="term" value="F:sterol binding"/>
    <property type="evidence" value="ECO:0007669"/>
    <property type="project" value="TreeGrafter"/>
</dbReference>
<dbReference type="EMBL" id="VFQX01000043">
    <property type="protein sequence ID" value="KAF0975818.1"/>
    <property type="molecule type" value="Genomic_DNA"/>
</dbReference>
<dbReference type="Gene3D" id="2.40.160.120">
    <property type="match status" value="1"/>
</dbReference>
<evidence type="ECO:0008006" key="6">
    <source>
        <dbReference type="Google" id="ProtNLM"/>
    </source>
</evidence>
<dbReference type="Gene3D" id="1.10.287.2720">
    <property type="match status" value="1"/>
</dbReference>
<dbReference type="VEuPathDB" id="AmoebaDB:NfTy_051970"/>
<dbReference type="GeneID" id="68112363"/>
<feature type="compositionally biased region" description="Basic and acidic residues" evidence="3">
    <location>
        <begin position="29"/>
        <end position="38"/>
    </location>
</feature>
<protein>
    <recommendedName>
        <fullName evidence="6">Oxysterol-binding protein</fullName>
    </recommendedName>
</protein>
<comment type="similarity">
    <text evidence="1 2">Belongs to the OSBP family.</text>
</comment>
<evidence type="ECO:0000256" key="2">
    <source>
        <dbReference type="RuleBase" id="RU003844"/>
    </source>
</evidence>
<sequence>MSSNSALNVSNSVDEISDTDSSSVADEQPPTRELTKEEEQSEMFKGQSEDDIEILNENTKSMLMQFMGQLKIGMDLTKIPIPCDFLEPRSLLEKLTDFNTHAHLLTTAMDHDDPIQRMVNLVRWYLSGWHVKPKGVKKPYNPVLGEVFRCNYELKSDGLMTCIGEQVSHHPPKSAIYAECKHKKLVLEGWYYPRSKFLGNSAASISEGILKITFGSRDNEVYTATWPSVYARGVIFGKLIMEMSGKTKIECKKTNMLAEIEFKAKPFFGGEYNVVSAKIKHKKKTLYQIRGKWNDKLYIKGKDSDKETESLFFEVKTAEVVPKHVPPLEVQRDNESRKLWLNLTKAIKQNDVQLAAIEKDKVETTQRNQKKEREKSGEIYKPKLFKPGPEDFWTFIGFDSDEWKELQQKNLEEELLKKYSVKPQQ</sequence>
<dbReference type="GO" id="GO:0005829">
    <property type="term" value="C:cytosol"/>
    <property type="evidence" value="ECO:0007669"/>
    <property type="project" value="TreeGrafter"/>
</dbReference>
<dbReference type="InterPro" id="IPR037239">
    <property type="entry name" value="OSBP_sf"/>
</dbReference>
<dbReference type="OMA" id="VHTHKKD"/>
<dbReference type="PANTHER" id="PTHR10972:SF102">
    <property type="entry name" value="OXYSTEROL-BINDING PROTEIN"/>
    <property type="match status" value="1"/>
</dbReference>
<dbReference type="VEuPathDB" id="AmoebaDB:FDP41_005145"/>
<dbReference type="AlphaFoldDB" id="A0A6A5BNT2"/>
<dbReference type="Gene3D" id="3.30.70.3490">
    <property type="match status" value="1"/>
</dbReference>
<evidence type="ECO:0000256" key="1">
    <source>
        <dbReference type="ARBA" id="ARBA00008842"/>
    </source>
</evidence>
<dbReference type="OrthoDB" id="14833at2759"/>
<comment type="caution">
    <text evidence="4">The sequence shown here is derived from an EMBL/GenBank/DDBJ whole genome shotgun (WGS) entry which is preliminary data.</text>
</comment>
<dbReference type="RefSeq" id="XP_044560531.1">
    <property type="nucleotide sequence ID" value="XM_044708638.1"/>
</dbReference>
<name>A0A6A5BNT2_NAEFO</name>
<keyword evidence="5" id="KW-1185">Reference proteome</keyword>
<dbReference type="InterPro" id="IPR018494">
    <property type="entry name" value="Oxysterol-bd_CS"/>
</dbReference>
<dbReference type="PROSITE" id="PS01013">
    <property type="entry name" value="OSBP"/>
    <property type="match status" value="1"/>
</dbReference>